<dbReference type="PROSITE" id="PS52016">
    <property type="entry name" value="TONB_DEPENDENT_REC_3"/>
    <property type="match status" value="1"/>
</dbReference>
<dbReference type="SUPFAM" id="SSF56935">
    <property type="entry name" value="Porins"/>
    <property type="match status" value="1"/>
</dbReference>
<reference evidence="11" key="1">
    <citation type="journal article" date="2019" name="Int. J. Syst. Evol. Microbiol.">
        <title>The Global Catalogue of Microorganisms (GCM) 10K type strain sequencing project: providing services to taxonomists for standard genome sequencing and annotation.</title>
        <authorList>
            <consortium name="The Broad Institute Genomics Platform"/>
            <consortium name="The Broad Institute Genome Sequencing Center for Infectious Disease"/>
            <person name="Wu L."/>
            <person name="Ma J."/>
        </authorList>
    </citation>
    <scope>NUCLEOTIDE SEQUENCE [LARGE SCALE GENOMIC DNA]</scope>
    <source>
        <strain evidence="11">CECT 7956</strain>
    </source>
</reference>
<evidence type="ECO:0000256" key="1">
    <source>
        <dbReference type="ARBA" id="ARBA00004571"/>
    </source>
</evidence>
<proteinExistence type="inferred from homology"/>
<evidence type="ECO:0000256" key="3">
    <source>
        <dbReference type="ARBA" id="ARBA00022452"/>
    </source>
</evidence>
<comment type="caution">
    <text evidence="10">The sequence shown here is derived from an EMBL/GenBank/DDBJ whole genome shotgun (WGS) entry which is preliminary data.</text>
</comment>
<organism evidence="10 11">
    <name type="scientific">Lacihabitans lacunae</name>
    <dbReference type="NCBI Taxonomy" id="1028214"/>
    <lineage>
        <taxon>Bacteria</taxon>
        <taxon>Pseudomonadati</taxon>
        <taxon>Bacteroidota</taxon>
        <taxon>Cytophagia</taxon>
        <taxon>Cytophagales</taxon>
        <taxon>Leadbetterellaceae</taxon>
        <taxon>Lacihabitans</taxon>
    </lineage>
</organism>
<dbReference type="InterPro" id="IPR008969">
    <property type="entry name" value="CarboxyPept-like_regulatory"/>
</dbReference>
<feature type="chain" id="PRO_5045652431" evidence="8">
    <location>
        <begin position="21"/>
        <end position="809"/>
    </location>
</feature>
<feature type="signal peptide" evidence="8">
    <location>
        <begin position="1"/>
        <end position="20"/>
    </location>
</feature>
<dbReference type="Proteomes" id="UP001595616">
    <property type="component" value="Unassembled WGS sequence"/>
</dbReference>
<dbReference type="Gene3D" id="2.40.170.20">
    <property type="entry name" value="TonB-dependent receptor, beta-barrel domain"/>
    <property type="match status" value="1"/>
</dbReference>
<protein>
    <submittedName>
        <fullName evidence="10">Carboxypeptidase-like regulatory domain-containing protein</fullName>
    </submittedName>
</protein>
<dbReference type="RefSeq" id="WP_379836897.1">
    <property type="nucleotide sequence ID" value="NZ_JBHRYQ010000001.1"/>
</dbReference>
<keyword evidence="5 7" id="KW-0472">Membrane</keyword>
<evidence type="ECO:0000256" key="8">
    <source>
        <dbReference type="SAM" id="SignalP"/>
    </source>
</evidence>
<name>A0ABV7YUQ3_9BACT</name>
<dbReference type="Pfam" id="PF13715">
    <property type="entry name" value="CarbopepD_reg_2"/>
    <property type="match status" value="1"/>
</dbReference>
<evidence type="ECO:0000256" key="4">
    <source>
        <dbReference type="ARBA" id="ARBA00022692"/>
    </source>
</evidence>
<comment type="similarity">
    <text evidence="7">Belongs to the TonB-dependent receptor family.</text>
</comment>
<dbReference type="Pfam" id="PF07715">
    <property type="entry name" value="Plug"/>
    <property type="match status" value="1"/>
</dbReference>
<keyword evidence="8" id="KW-0732">Signal</keyword>
<keyword evidence="2 7" id="KW-0813">Transport</keyword>
<evidence type="ECO:0000256" key="6">
    <source>
        <dbReference type="ARBA" id="ARBA00023237"/>
    </source>
</evidence>
<evidence type="ECO:0000259" key="9">
    <source>
        <dbReference type="Pfam" id="PF07715"/>
    </source>
</evidence>
<dbReference type="SUPFAM" id="SSF49464">
    <property type="entry name" value="Carboxypeptidase regulatory domain-like"/>
    <property type="match status" value="1"/>
</dbReference>
<keyword evidence="11" id="KW-1185">Reference proteome</keyword>
<evidence type="ECO:0000313" key="10">
    <source>
        <dbReference type="EMBL" id="MFC3810626.1"/>
    </source>
</evidence>
<gene>
    <name evidence="10" type="ORF">ACFOOI_08175</name>
</gene>
<dbReference type="InterPro" id="IPR036942">
    <property type="entry name" value="Beta-barrel_TonB_sf"/>
</dbReference>
<evidence type="ECO:0000256" key="2">
    <source>
        <dbReference type="ARBA" id="ARBA00022448"/>
    </source>
</evidence>
<feature type="domain" description="TonB-dependent receptor plug" evidence="9">
    <location>
        <begin position="141"/>
        <end position="219"/>
    </location>
</feature>
<evidence type="ECO:0000256" key="7">
    <source>
        <dbReference type="PROSITE-ProRule" id="PRU01360"/>
    </source>
</evidence>
<dbReference type="Gene3D" id="2.170.130.10">
    <property type="entry name" value="TonB-dependent receptor, plug domain"/>
    <property type="match status" value="1"/>
</dbReference>
<keyword evidence="6 7" id="KW-0998">Cell outer membrane</keyword>
<keyword evidence="3 7" id="KW-1134">Transmembrane beta strand</keyword>
<dbReference type="InterPro" id="IPR012910">
    <property type="entry name" value="Plug_dom"/>
</dbReference>
<keyword evidence="4 7" id="KW-0812">Transmembrane</keyword>
<dbReference type="InterPro" id="IPR039426">
    <property type="entry name" value="TonB-dep_rcpt-like"/>
</dbReference>
<evidence type="ECO:0000313" key="11">
    <source>
        <dbReference type="Proteomes" id="UP001595616"/>
    </source>
</evidence>
<comment type="subcellular location">
    <subcellularLocation>
        <location evidence="1 7">Cell outer membrane</location>
        <topology evidence="1 7">Multi-pass membrane protein</topology>
    </subcellularLocation>
</comment>
<dbReference type="InterPro" id="IPR037066">
    <property type="entry name" value="Plug_dom_sf"/>
</dbReference>
<accession>A0ABV7YUQ3</accession>
<dbReference type="EMBL" id="JBHRYQ010000001">
    <property type="protein sequence ID" value="MFC3810626.1"/>
    <property type="molecule type" value="Genomic_DNA"/>
</dbReference>
<dbReference type="Gene3D" id="2.60.40.1120">
    <property type="entry name" value="Carboxypeptidase-like, regulatory domain"/>
    <property type="match status" value="1"/>
</dbReference>
<evidence type="ECO:0000256" key="5">
    <source>
        <dbReference type="ARBA" id="ARBA00023136"/>
    </source>
</evidence>
<sequence length="809" mass="91309">MKKLTQLVATCLLVNFSVHAQHTISGFVREQKSKEQLIGVNIYQKNTTRGVNSNSYGYYSLSLPASDSVTLVFSMVGYKKKSITIPFQKNQKIDIELEDENYLEEVVVSSKSEKNKLSDSPNMSKIDLPVDQIKNIPTLLGEKDVLKVIQLLPGVQKGSEGQSGIYVRGGGPDQNLIILDDAVVYNASHLFGFFSTFNGDALKSVELTKGGFPARYGGRLSSVIDLTMKDGNKQKLSGEGGIGLISSRLMLEGPLRINNSKPAKGSFLVSGRRTYVDIVVRPFIKAQNSGNSNNEKTGYYFYDLNSKFNYDINSKNKIYLSTYMGKDKFYDSYDSEIKTYSNGLNWGNLTGTLRWNHLFGEKTFGNASIIYSKYNFNIFSNETSIDRTKPNDFKLNYNSGIEDFSFKYDIDYFLKPSLSFRFGALAIHHKFTPEAVVVKDQNASVDINNQNAYKVWENALYAENVWSPTANLKINSGLRLSQYLIKDAPTLKLEPRISAAYKLKNAMAIKASYAVMNQYLHLLTNTGIGLPTDLWVPATAKVAPQQSSQFAVGIVKDIDPEKGISLSIEAYNKKMSNILSYKEGSSFLSIEDPSNTDNGSWENKVTSGNGTSYGIEFLLQKKVGKFSGWAGYTWSKTEWIFPELNFGKKFFPKYDRRHDISLVGIYKLNPKITFSAVWVYGTGNALTIPTSSYSAYQSNINKDFYQNGELGWWSYKVKEYGQRNSFRAEPYHRLDVGIKIRTQKKRFEGTWDVSVYNAYSRKNPFFYTVESQNNFTQSPNSFSTPSNKLVLKRYSLFPIIPAVTYNFKF</sequence>